<dbReference type="RefSeq" id="WP_282218598.1">
    <property type="nucleotide sequence ID" value="NZ_CP118246.1"/>
</dbReference>
<dbReference type="Proteomes" id="UP001220530">
    <property type="component" value="Chromosome"/>
</dbReference>
<evidence type="ECO:0000256" key="4">
    <source>
        <dbReference type="ARBA" id="ARBA00023163"/>
    </source>
</evidence>
<evidence type="ECO:0000256" key="2">
    <source>
        <dbReference type="ARBA" id="ARBA00023015"/>
    </source>
</evidence>
<evidence type="ECO:0000256" key="3">
    <source>
        <dbReference type="ARBA" id="ARBA00023125"/>
    </source>
</evidence>
<dbReference type="SUPFAM" id="SSF53822">
    <property type="entry name" value="Periplasmic binding protein-like I"/>
    <property type="match status" value="1"/>
</dbReference>
<keyword evidence="7" id="KW-1185">Reference proteome</keyword>
<name>A0ABY7YLW4_9HYPH</name>
<evidence type="ECO:0000259" key="5">
    <source>
        <dbReference type="Pfam" id="PF13377"/>
    </source>
</evidence>
<keyword evidence="4" id="KW-0804">Transcription</keyword>
<evidence type="ECO:0000256" key="1">
    <source>
        <dbReference type="ARBA" id="ARBA00022491"/>
    </source>
</evidence>
<dbReference type="InterPro" id="IPR046335">
    <property type="entry name" value="LacI/GalR-like_sensor"/>
</dbReference>
<sequence length="82" mass="9080">MSCPGDVSIMGFDGIPSGEFAWPGLTTIAKPGREIGERAVEGLFDEIEHRPEHRRIYMPCRLVERGSITKLTEQAPQRRAAG</sequence>
<gene>
    <name evidence="6" type="ORF">PSQ19_16310</name>
</gene>
<organism evidence="6 7">
    <name type="scientific">Devosia algicola</name>
    <dbReference type="NCBI Taxonomy" id="3026418"/>
    <lineage>
        <taxon>Bacteria</taxon>
        <taxon>Pseudomonadati</taxon>
        <taxon>Pseudomonadota</taxon>
        <taxon>Alphaproteobacteria</taxon>
        <taxon>Hyphomicrobiales</taxon>
        <taxon>Devosiaceae</taxon>
        <taxon>Devosia</taxon>
    </lineage>
</organism>
<dbReference type="Gene3D" id="3.40.50.2300">
    <property type="match status" value="1"/>
</dbReference>
<dbReference type="PANTHER" id="PTHR30146:SF148">
    <property type="entry name" value="HTH-TYPE TRANSCRIPTIONAL REPRESSOR PURR-RELATED"/>
    <property type="match status" value="1"/>
</dbReference>
<evidence type="ECO:0000313" key="7">
    <source>
        <dbReference type="Proteomes" id="UP001220530"/>
    </source>
</evidence>
<dbReference type="EMBL" id="CP118246">
    <property type="protein sequence ID" value="WDR02192.1"/>
    <property type="molecule type" value="Genomic_DNA"/>
</dbReference>
<dbReference type="PANTHER" id="PTHR30146">
    <property type="entry name" value="LACI-RELATED TRANSCRIPTIONAL REPRESSOR"/>
    <property type="match status" value="1"/>
</dbReference>
<keyword evidence="3" id="KW-0238">DNA-binding</keyword>
<keyword evidence="2" id="KW-0805">Transcription regulation</keyword>
<protein>
    <submittedName>
        <fullName evidence="6">Substrate-binding domain-containing protein</fullName>
    </submittedName>
</protein>
<dbReference type="Pfam" id="PF13377">
    <property type="entry name" value="Peripla_BP_3"/>
    <property type="match status" value="1"/>
</dbReference>
<proteinExistence type="predicted"/>
<feature type="domain" description="Transcriptional regulator LacI/GalR-like sensor" evidence="5">
    <location>
        <begin position="1"/>
        <end position="68"/>
    </location>
</feature>
<evidence type="ECO:0000313" key="6">
    <source>
        <dbReference type="EMBL" id="WDR02192.1"/>
    </source>
</evidence>
<accession>A0ABY7YLW4</accession>
<reference evidence="6 7" key="1">
    <citation type="submission" date="2023-02" db="EMBL/GenBank/DDBJ databases">
        <title>Devosia algicola sp. nov., isolated from the phycosphere of marine algae.</title>
        <authorList>
            <person name="Kim J.M."/>
            <person name="Lee J.K."/>
            <person name="Choi B.J."/>
            <person name="Bayburt H."/>
            <person name="Jeon C.O."/>
        </authorList>
    </citation>
    <scope>NUCLEOTIDE SEQUENCE [LARGE SCALE GENOMIC DNA]</scope>
    <source>
        <strain evidence="6 7">G20-9</strain>
    </source>
</reference>
<dbReference type="InterPro" id="IPR028082">
    <property type="entry name" value="Peripla_BP_I"/>
</dbReference>
<keyword evidence="1" id="KW-0678">Repressor</keyword>